<proteinExistence type="predicted"/>
<accession>A0A918NYT2</accession>
<reference evidence="1" key="2">
    <citation type="submission" date="2020-09" db="EMBL/GenBank/DDBJ databases">
        <authorList>
            <person name="Sun Q."/>
            <person name="Ohkuma M."/>
        </authorList>
    </citation>
    <scope>NUCLEOTIDE SEQUENCE</scope>
    <source>
        <strain evidence="1">JCM 4790</strain>
    </source>
</reference>
<name>A0A918NYT2_9ACTN</name>
<sequence length="183" mass="20584">MRPAAHGGDEDRTGTADRVRTLIGHTFHHAYSVSAVTRLPPRTEYSAQVPGRGRGRLPVARPLYCRPGAPARLSYRPCRHTGRSWWLWWWWHRFTRCGKAVVSESTMVPGDAVGRELLGMVPKAGRPEDEAAFLEELVAERRVVIRLRWTDCTARRSTSAGRTYRVRADHSHSLTATISTVAS</sequence>
<comment type="caution">
    <text evidence="1">The sequence shown here is derived from an EMBL/GenBank/DDBJ whole genome shotgun (WGS) entry which is preliminary data.</text>
</comment>
<evidence type="ECO:0008006" key="3">
    <source>
        <dbReference type="Google" id="ProtNLM"/>
    </source>
</evidence>
<dbReference type="EMBL" id="BMVU01000057">
    <property type="protein sequence ID" value="GGY05803.1"/>
    <property type="molecule type" value="Genomic_DNA"/>
</dbReference>
<protein>
    <recommendedName>
        <fullName evidence="3">Transposase</fullName>
    </recommendedName>
</protein>
<evidence type="ECO:0000313" key="1">
    <source>
        <dbReference type="EMBL" id="GGY05803.1"/>
    </source>
</evidence>
<keyword evidence="2" id="KW-1185">Reference proteome</keyword>
<gene>
    <name evidence="1" type="ORF">GCM10010358_68970</name>
</gene>
<reference evidence="1" key="1">
    <citation type="journal article" date="2014" name="Int. J. Syst. Evol. Microbiol.">
        <title>Complete genome sequence of Corynebacterium casei LMG S-19264T (=DSM 44701T), isolated from a smear-ripened cheese.</title>
        <authorList>
            <consortium name="US DOE Joint Genome Institute (JGI-PGF)"/>
            <person name="Walter F."/>
            <person name="Albersmeier A."/>
            <person name="Kalinowski J."/>
            <person name="Ruckert C."/>
        </authorList>
    </citation>
    <scope>NUCLEOTIDE SEQUENCE</scope>
    <source>
        <strain evidence="1">JCM 4790</strain>
    </source>
</reference>
<organism evidence="1 2">
    <name type="scientific">Streptomyces minutiscleroticus</name>
    <dbReference type="NCBI Taxonomy" id="68238"/>
    <lineage>
        <taxon>Bacteria</taxon>
        <taxon>Bacillati</taxon>
        <taxon>Actinomycetota</taxon>
        <taxon>Actinomycetes</taxon>
        <taxon>Kitasatosporales</taxon>
        <taxon>Streptomycetaceae</taxon>
        <taxon>Streptomyces</taxon>
    </lineage>
</organism>
<dbReference type="AlphaFoldDB" id="A0A918NYT2"/>
<dbReference type="Proteomes" id="UP000619244">
    <property type="component" value="Unassembled WGS sequence"/>
</dbReference>
<evidence type="ECO:0000313" key="2">
    <source>
        <dbReference type="Proteomes" id="UP000619244"/>
    </source>
</evidence>